<protein>
    <recommendedName>
        <fullName evidence="5">DUF4245 domain-containing protein</fullName>
    </recommendedName>
</protein>
<evidence type="ECO:0008006" key="5">
    <source>
        <dbReference type="Google" id="ProtNLM"/>
    </source>
</evidence>
<evidence type="ECO:0000256" key="1">
    <source>
        <dbReference type="SAM" id="MobiDB-lite"/>
    </source>
</evidence>
<evidence type="ECO:0000313" key="4">
    <source>
        <dbReference type="Proteomes" id="UP000636793"/>
    </source>
</evidence>
<comment type="caution">
    <text evidence="3">The sequence shown here is derived from an EMBL/GenBank/DDBJ whole genome shotgun (WGS) entry which is preliminary data.</text>
</comment>
<name>A0A916X0Q1_9MICO</name>
<sequence>MSDSETPAAEPGAAQASAGDEPTAEESAGQPAPRRGLGSVRSMIISMVLVVLAVVAWWAWVPRADQTQQRVEDVAGIAREVGLSKHWDPAVASGLPKGWQPVNVRLVPADKQPDTWQAGYDAPGGSYARVVQTKDGSPSWVQAQTDDSRAAGSVTIDGVRWDKLDRADGGERSLVRSEPLAGLTTVVTGTGDWSQVQKFAASLKPLSKSDFKSVGPTAPAGS</sequence>
<proteinExistence type="predicted"/>
<feature type="compositionally biased region" description="Low complexity" evidence="1">
    <location>
        <begin position="7"/>
        <end position="19"/>
    </location>
</feature>
<accession>A0A916X0Q1</accession>
<gene>
    <name evidence="3" type="ORF">GCM10011492_41250</name>
</gene>
<dbReference type="RefSeq" id="WP_188838951.1">
    <property type="nucleotide sequence ID" value="NZ_BMHI01000007.1"/>
</dbReference>
<reference evidence="3" key="1">
    <citation type="journal article" date="2014" name="Int. J. Syst. Evol. Microbiol.">
        <title>Complete genome sequence of Corynebacterium casei LMG S-19264T (=DSM 44701T), isolated from a smear-ripened cheese.</title>
        <authorList>
            <consortium name="US DOE Joint Genome Institute (JGI-PGF)"/>
            <person name="Walter F."/>
            <person name="Albersmeier A."/>
            <person name="Kalinowski J."/>
            <person name="Ruckert C."/>
        </authorList>
    </citation>
    <scope>NUCLEOTIDE SEQUENCE</scope>
    <source>
        <strain evidence="3">CGMCC 1.15085</strain>
    </source>
</reference>
<dbReference type="Proteomes" id="UP000636793">
    <property type="component" value="Unassembled WGS sequence"/>
</dbReference>
<reference evidence="3" key="2">
    <citation type="submission" date="2020-09" db="EMBL/GenBank/DDBJ databases">
        <authorList>
            <person name="Sun Q."/>
            <person name="Zhou Y."/>
        </authorList>
    </citation>
    <scope>NUCLEOTIDE SEQUENCE</scope>
    <source>
        <strain evidence="3">CGMCC 1.15085</strain>
    </source>
</reference>
<evidence type="ECO:0000313" key="3">
    <source>
        <dbReference type="EMBL" id="GGB45859.1"/>
    </source>
</evidence>
<evidence type="ECO:0000256" key="2">
    <source>
        <dbReference type="SAM" id="Phobius"/>
    </source>
</evidence>
<dbReference type="EMBL" id="BMHI01000007">
    <property type="protein sequence ID" value="GGB45859.1"/>
    <property type="molecule type" value="Genomic_DNA"/>
</dbReference>
<keyword evidence="2" id="KW-1133">Transmembrane helix</keyword>
<dbReference type="AlphaFoldDB" id="A0A916X0Q1"/>
<keyword evidence="2" id="KW-0472">Membrane</keyword>
<dbReference type="Pfam" id="PF14030">
    <property type="entry name" value="DUF4245"/>
    <property type="match status" value="1"/>
</dbReference>
<feature type="region of interest" description="Disordered" evidence="1">
    <location>
        <begin position="1"/>
        <end position="36"/>
    </location>
</feature>
<feature type="transmembrane region" description="Helical" evidence="2">
    <location>
        <begin position="43"/>
        <end position="60"/>
    </location>
</feature>
<organism evidence="3 4">
    <name type="scientific">Flexivirga endophytica</name>
    <dbReference type="NCBI Taxonomy" id="1849103"/>
    <lineage>
        <taxon>Bacteria</taxon>
        <taxon>Bacillati</taxon>
        <taxon>Actinomycetota</taxon>
        <taxon>Actinomycetes</taxon>
        <taxon>Micrococcales</taxon>
        <taxon>Dermacoccaceae</taxon>
        <taxon>Flexivirga</taxon>
    </lineage>
</organism>
<dbReference type="InterPro" id="IPR025339">
    <property type="entry name" value="DUF4245"/>
</dbReference>
<keyword evidence="2" id="KW-0812">Transmembrane</keyword>
<keyword evidence="4" id="KW-1185">Reference proteome</keyword>